<dbReference type="Pfam" id="PF06634">
    <property type="entry name" value="DUF1156"/>
    <property type="match status" value="1"/>
</dbReference>
<reference evidence="2 3" key="1">
    <citation type="submission" date="2024-09" db="EMBL/GenBank/DDBJ databases">
        <title>Floridaenema gen nov. (Aerosakkonemataceae, Aerosakkonematales ord. nov., Cyanobacteria) from benthic tropical and subtropical fresh waters, with the description of four new species.</title>
        <authorList>
            <person name="Moretto J.A."/>
            <person name="Berthold D.E."/>
            <person name="Lefler F.W."/>
            <person name="Huang I.-S."/>
            <person name="Laughinghouse H. IV."/>
        </authorList>
    </citation>
    <scope>NUCLEOTIDE SEQUENCE [LARGE SCALE GENOMIC DNA]</scope>
    <source>
        <strain evidence="2 3">BLCC-F167</strain>
    </source>
</reference>
<feature type="domain" description="DUF1156" evidence="1">
    <location>
        <begin position="12"/>
        <end position="62"/>
    </location>
</feature>
<dbReference type="InterPro" id="IPR002052">
    <property type="entry name" value="DNA_methylase_N6_adenine_CS"/>
</dbReference>
<dbReference type="PROSITE" id="PS00092">
    <property type="entry name" value="N6_MTASE"/>
    <property type="match status" value="1"/>
</dbReference>
<gene>
    <name evidence="2" type="ORF">ACE1CA_25200</name>
</gene>
<comment type="caution">
    <text evidence="2">The sequence shown here is derived from an EMBL/GenBank/DDBJ whole genome shotgun (WGS) entry which is preliminary data.</text>
</comment>
<sequence>MTNDRRLIEDFIPIREISAQAAREKSIRKGHISTLHLWWARRPLVAARAAVFASLVAAPESYQKRTVLTQVMIDLCKWEAKEPTIEDARKKILEAQRERLNLPANTPLNQVPPPKVLDMFAGGGAIPLEALRLGCETYAIDLNPVAHIIELCTLVYPQRYGKKLADEVEKWGNWVIGKVREEIGDLYPSIQSEILDKGLAEETEIANQTKSKKRNSSKKQQENTPIQGVLDLGFDFTNSPGKTGLTPVAYLWTRTVKCPNPACGATVPLVRQTWLCKKAKKYVALKVIPNHETRKVEFEVVEAATEEALGFDPSSGSSRGNSTCRHCGATVQSNYIKEQGKADKIGQQLMAIVCTTSGEKGKTYLAGKEYNQYIPDEIELKNRLDKLCAETGLTIPNEPVFSGDTRAFFTHLYGLDQFGKLFTSRQLLSLMTFVKWVKLAHKEMLDKGYEEELGKAICTYLGILINKMSDYNSNVQSWDCSRQMPGHTFGRQALPMVWDFVETNQLVSASGSSYNALNWICQFINQEHKTGAIHSEQRNFAQLQRGSAMSMSIESQTLDAVITDPPYFDSVPYADLSDFFYVWLKRSIGHLYPEHFSGQLTPKKNEAIMEPSRHGGDKKKAAQAYEEMMHKAFCEASRVLKQNGTMVVVYAHKTTAGWTTLIDSLRRAGFTITEAWPLDTEMGSRLRGQNSAALASSIFLVARKRTNSEIGDYAIEVRPKLAEIVKERVKTLIAEGVTGADLVIACIGAGLRAYTQYERVELPNGDELDASSFLDEVQKEVLETVLTEVLLCDKKGVSLVDKPTLYYILGRYEYGEAIVDFDEANTLARGIGVELDGVGGLTDGKLSLVKKTKNQVQLRDYTERGADEILGIQKTEKQQTFNVKPQAIGAAPTLIDILHRLLWLMENKPQDIGNFLALSMPDATQLNLVANALAGRALTTTPGETEITITNRTQEQQAIDTLLASWKRLIEDNLFTQRYE</sequence>
<keyword evidence="3" id="KW-1185">Reference proteome</keyword>
<evidence type="ECO:0000313" key="3">
    <source>
        <dbReference type="Proteomes" id="UP001576780"/>
    </source>
</evidence>
<dbReference type="SUPFAM" id="SSF53335">
    <property type="entry name" value="S-adenosyl-L-methionine-dependent methyltransferases"/>
    <property type="match status" value="2"/>
</dbReference>
<dbReference type="RefSeq" id="WP_413280151.1">
    <property type="nucleotide sequence ID" value="NZ_JBHFNT010000225.1"/>
</dbReference>
<organism evidence="2 3">
    <name type="scientific">Floridaenema evergladense BLCC-F167</name>
    <dbReference type="NCBI Taxonomy" id="3153639"/>
    <lineage>
        <taxon>Bacteria</taxon>
        <taxon>Bacillati</taxon>
        <taxon>Cyanobacteriota</taxon>
        <taxon>Cyanophyceae</taxon>
        <taxon>Oscillatoriophycideae</taxon>
        <taxon>Aerosakkonematales</taxon>
        <taxon>Aerosakkonemataceae</taxon>
        <taxon>Floridanema</taxon>
        <taxon>Floridanema evergladense</taxon>
    </lineage>
</organism>
<dbReference type="Gene3D" id="3.40.50.150">
    <property type="entry name" value="Vaccinia Virus protein VP39"/>
    <property type="match status" value="2"/>
</dbReference>
<proteinExistence type="predicted"/>
<accession>A0ABV4WT66</accession>
<dbReference type="InterPro" id="IPR029063">
    <property type="entry name" value="SAM-dependent_MTases_sf"/>
</dbReference>
<evidence type="ECO:0000313" key="2">
    <source>
        <dbReference type="EMBL" id="MFB2837813.1"/>
    </source>
</evidence>
<evidence type="ECO:0000259" key="1">
    <source>
        <dbReference type="Pfam" id="PF06634"/>
    </source>
</evidence>
<protein>
    <submittedName>
        <fullName evidence="2">DUF1156 domain-containing protein</fullName>
    </submittedName>
</protein>
<dbReference type="InterPro" id="IPR009537">
    <property type="entry name" value="DUF1156"/>
</dbReference>
<name>A0ABV4WT66_9CYAN</name>
<dbReference type="Proteomes" id="UP001576780">
    <property type="component" value="Unassembled WGS sequence"/>
</dbReference>
<dbReference type="EMBL" id="JBHFNT010000225">
    <property type="protein sequence ID" value="MFB2837813.1"/>
    <property type="molecule type" value="Genomic_DNA"/>
</dbReference>